<evidence type="ECO:0000259" key="1">
    <source>
        <dbReference type="PROSITE" id="PS50043"/>
    </source>
</evidence>
<dbReference type="EMBL" id="BONY01000001">
    <property type="protein sequence ID" value="GIH02155.1"/>
    <property type="molecule type" value="Genomic_DNA"/>
</dbReference>
<keyword evidence="3" id="KW-1185">Reference proteome</keyword>
<dbReference type="GO" id="GO:0006355">
    <property type="term" value="P:regulation of DNA-templated transcription"/>
    <property type="evidence" value="ECO:0007669"/>
    <property type="project" value="InterPro"/>
</dbReference>
<reference evidence="2" key="1">
    <citation type="submission" date="2021-01" db="EMBL/GenBank/DDBJ databases">
        <title>Whole genome shotgun sequence of Rhizocola hellebori NBRC 109834.</title>
        <authorList>
            <person name="Komaki H."/>
            <person name="Tamura T."/>
        </authorList>
    </citation>
    <scope>NUCLEOTIDE SEQUENCE</scope>
    <source>
        <strain evidence="2">NBRC 109834</strain>
    </source>
</reference>
<dbReference type="InterPro" id="IPR000792">
    <property type="entry name" value="Tscrpt_reg_LuxR_C"/>
</dbReference>
<dbReference type="SMART" id="SM00421">
    <property type="entry name" value="HTH_LUXR"/>
    <property type="match status" value="1"/>
</dbReference>
<dbReference type="PANTHER" id="PTHR34293">
    <property type="entry name" value="HTH-TYPE TRANSCRIPTIONAL REGULATOR TRMBL2"/>
    <property type="match status" value="1"/>
</dbReference>
<proteinExistence type="predicted"/>
<name>A0A8J3VCW3_9ACTN</name>
<dbReference type="InterPro" id="IPR051797">
    <property type="entry name" value="TrmB-like"/>
</dbReference>
<dbReference type="Pfam" id="PF00196">
    <property type="entry name" value="GerE"/>
    <property type="match status" value="1"/>
</dbReference>
<dbReference type="InterPro" id="IPR036388">
    <property type="entry name" value="WH-like_DNA-bd_sf"/>
</dbReference>
<dbReference type="SUPFAM" id="SSF46894">
    <property type="entry name" value="C-terminal effector domain of the bipartite response regulators"/>
    <property type="match status" value="1"/>
</dbReference>
<dbReference type="CDD" id="cd06170">
    <property type="entry name" value="LuxR_C_like"/>
    <property type="match status" value="1"/>
</dbReference>
<dbReference type="InterPro" id="IPR016032">
    <property type="entry name" value="Sig_transdc_resp-reg_C-effctor"/>
</dbReference>
<gene>
    <name evidence="2" type="ORF">Rhe02_02220</name>
</gene>
<dbReference type="AlphaFoldDB" id="A0A8J3VCW3"/>
<sequence>MIPERAAELYQKVLAAGSLRLADDPELEESAALRELTERGFVRKRYVGEPVVVPIDPARAVENALLTAQRQILEQHKMIVRVRDQMAMLQRLYVAGGAESAEALPSIQVLSDPAEIGALSVELCLSAQRDVSNLETPHFRRPPDPRSVKLPPADVLARGVQFRNIHARAVLDLPGAGEMVQRCREGGWQQRVVPDLPVKMVLVDERAALLPLDATGMEGAALVRAPVIVAMLRSYFEMLWARSVPLDRSGPGRLSEAADQVLRLMLTGMTDAAIARHLSTSERTVRRHVAAVLETLGVDNRITAAVVAVREGWID</sequence>
<evidence type="ECO:0000313" key="2">
    <source>
        <dbReference type="EMBL" id="GIH02155.1"/>
    </source>
</evidence>
<dbReference type="Proteomes" id="UP000612899">
    <property type="component" value="Unassembled WGS sequence"/>
</dbReference>
<accession>A0A8J3VCW3</accession>
<comment type="caution">
    <text evidence="2">The sequence shown here is derived from an EMBL/GenBank/DDBJ whole genome shotgun (WGS) entry which is preliminary data.</text>
</comment>
<organism evidence="2 3">
    <name type="scientific">Rhizocola hellebori</name>
    <dbReference type="NCBI Taxonomy" id="1392758"/>
    <lineage>
        <taxon>Bacteria</taxon>
        <taxon>Bacillati</taxon>
        <taxon>Actinomycetota</taxon>
        <taxon>Actinomycetes</taxon>
        <taxon>Micromonosporales</taxon>
        <taxon>Micromonosporaceae</taxon>
        <taxon>Rhizocola</taxon>
    </lineage>
</organism>
<feature type="domain" description="HTH luxR-type" evidence="1">
    <location>
        <begin position="247"/>
        <end position="312"/>
    </location>
</feature>
<dbReference type="GO" id="GO:0003677">
    <property type="term" value="F:DNA binding"/>
    <property type="evidence" value="ECO:0007669"/>
    <property type="project" value="InterPro"/>
</dbReference>
<dbReference type="PROSITE" id="PS50043">
    <property type="entry name" value="HTH_LUXR_2"/>
    <property type="match status" value="1"/>
</dbReference>
<protein>
    <recommendedName>
        <fullName evidence="1">HTH luxR-type domain-containing protein</fullName>
    </recommendedName>
</protein>
<evidence type="ECO:0000313" key="3">
    <source>
        <dbReference type="Proteomes" id="UP000612899"/>
    </source>
</evidence>
<dbReference type="PRINTS" id="PR00038">
    <property type="entry name" value="HTHLUXR"/>
</dbReference>
<dbReference type="PANTHER" id="PTHR34293:SF1">
    <property type="entry name" value="HTH-TYPE TRANSCRIPTIONAL REGULATOR TRMBL2"/>
    <property type="match status" value="1"/>
</dbReference>
<dbReference type="Gene3D" id="1.10.10.10">
    <property type="entry name" value="Winged helix-like DNA-binding domain superfamily/Winged helix DNA-binding domain"/>
    <property type="match status" value="1"/>
</dbReference>